<dbReference type="InterPro" id="IPR036695">
    <property type="entry name" value="Arg-tRNA-synth_N_sf"/>
</dbReference>
<evidence type="ECO:0000313" key="15">
    <source>
        <dbReference type="EMBL" id="MCC3273825.1"/>
    </source>
</evidence>
<dbReference type="Proteomes" id="UP001155145">
    <property type="component" value="Unassembled WGS sequence"/>
</dbReference>
<comment type="catalytic activity">
    <reaction evidence="10 11">
        <text>tRNA(Arg) + L-arginine + ATP = L-arginyl-tRNA(Arg) + AMP + diphosphate</text>
        <dbReference type="Rhea" id="RHEA:20301"/>
        <dbReference type="Rhea" id="RHEA-COMP:9658"/>
        <dbReference type="Rhea" id="RHEA-COMP:9673"/>
        <dbReference type="ChEBI" id="CHEBI:30616"/>
        <dbReference type="ChEBI" id="CHEBI:32682"/>
        <dbReference type="ChEBI" id="CHEBI:33019"/>
        <dbReference type="ChEBI" id="CHEBI:78442"/>
        <dbReference type="ChEBI" id="CHEBI:78513"/>
        <dbReference type="ChEBI" id="CHEBI:456215"/>
        <dbReference type="EC" id="6.1.1.19"/>
    </reaction>
</comment>
<dbReference type="EMBL" id="JAJFZT010000009">
    <property type="protein sequence ID" value="MCC3273825.1"/>
    <property type="molecule type" value="Genomic_DNA"/>
</dbReference>
<dbReference type="AlphaFoldDB" id="A0A9X1MAM0"/>
<keyword evidence="8 11" id="KW-0648">Protein biosynthesis</keyword>
<evidence type="ECO:0000313" key="16">
    <source>
        <dbReference type="EMBL" id="UON91177.1"/>
    </source>
</evidence>
<dbReference type="FunFam" id="3.40.50.620:FF:000062">
    <property type="entry name" value="Arginine--tRNA ligase"/>
    <property type="match status" value="1"/>
</dbReference>
<accession>A0A9X1MAM0</accession>
<dbReference type="HAMAP" id="MF_00123">
    <property type="entry name" value="Arg_tRNA_synth"/>
    <property type="match status" value="1"/>
</dbReference>
<dbReference type="PRINTS" id="PR01038">
    <property type="entry name" value="TRNASYNTHARG"/>
</dbReference>
<keyword evidence="4 11" id="KW-0963">Cytoplasm</keyword>
<feature type="domain" description="DALR anticodon binding" evidence="13">
    <location>
        <begin position="428"/>
        <end position="549"/>
    </location>
</feature>
<dbReference type="SMART" id="SM01016">
    <property type="entry name" value="Arg_tRNA_synt_N"/>
    <property type="match status" value="1"/>
</dbReference>
<dbReference type="Pfam" id="PF05746">
    <property type="entry name" value="DALR_1"/>
    <property type="match status" value="1"/>
</dbReference>
<dbReference type="NCBIfam" id="TIGR00456">
    <property type="entry name" value="argS"/>
    <property type="match status" value="1"/>
</dbReference>
<keyword evidence="9 11" id="KW-0030">Aminoacyl-tRNA synthetase</keyword>
<dbReference type="Pfam" id="PF03485">
    <property type="entry name" value="Arg_tRNA_synt_N"/>
    <property type="match status" value="1"/>
</dbReference>
<keyword evidence="7 11" id="KW-0067">ATP-binding</keyword>
<dbReference type="Gene3D" id="3.30.1360.70">
    <property type="entry name" value="Arginyl tRNA synthetase N-terminal domain"/>
    <property type="match status" value="1"/>
</dbReference>
<dbReference type="InterPro" id="IPR009080">
    <property type="entry name" value="tRNAsynth_Ia_anticodon-bd"/>
</dbReference>
<evidence type="ECO:0000256" key="7">
    <source>
        <dbReference type="ARBA" id="ARBA00022840"/>
    </source>
</evidence>
<evidence type="ECO:0000256" key="6">
    <source>
        <dbReference type="ARBA" id="ARBA00022741"/>
    </source>
</evidence>
<dbReference type="InterPro" id="IPR001412">
    <property type="entry name" value="aa-tRNA-synth_I_CS"/>
</dbReference>
<evidence type="ECO:0000313" key="17">
    <source>
        <dbReference type="Proteomes" id="UP000829758"/>
    </source>
</evidence>
<dbReference type="InterPro" id="IPR001278">
    <property type="entry name" value="Arg-tRNA-ligase"/>
</dbReference>
<comment type="subcellular location">
    <subcellularLocation>
        <location evidence="1 11">Cytoplasm</location>
    </subcellularLocation>
</comment>
<dbReference type="RefSeq" id="WP_227929487.1">
    <property type="nucleotide sequence ID" value="NZ_CP094984.1"/>
</dbReference>
<evidence type="ECO:0000256" key="8">
    <source>
        <dbReference type="ARBA" id="ARBA00022917"/>
    </source>
</evidence>
<dbReference type="PANTHER" id="PTHR11956">
    <property type="entry name" value="ARGINYL-TRNA SYNTHETASE"/>
    <property type="match status" value="1"/>
</dbReference>
<evidence type="ECO:0000256" key="11">
    <source>
        <dbReference type="HAMAP-Rule" id="MF_00123"/>
    </source>
</evidence>
<evidence type="ECO:0000259" key="14">
    <source>
        <dbReference type="SMART" id="SM01016"/>
    </source>
</evidence>
<evidence type="ECO:0000256" key="4">
    <source>
        <dbReference type="ARBA" id="ARBA00022490"/>
    </source>
</evidence>
<dbReference type="EMBL" id="CP094984">
    <property type="protein sequence ID" value="UON91177.1"/>
    <property type="molecule type" value="Genomic_DNA"/>
</dbReference>
<dbReference type="Gene3D" id="3.40.50.620">
    <property type="entry name" value="HUPs"/>
    <property type="match status" value="1"/>
</dbReference>
<dbReference type="InterPro" id="IPR005148">
    <property type="entry name" value="Arg-tRNA-synth_N"/>
</dbReference>
<feature type="domain" description="Arginyl tRNA synthetase N-terminal" evidence="14">
    <location>
        <begin position="4"/>
        <end position="92"/>
    </location>
</feature>
<keyword evidence="5 11" id="KW-0436">Ligase</keyword>
<reference evidence="15" key="1">
    <citation type="submission" date="2021-10" db="EMBL/GenBank/DDBJ databases">
        <title>Novel species in genus Arthrobacter.</title>
        <authorList>
            <person name="Liu Y."/>
        </authorList>
    </citation>
    <scope>NUCLEOTIDE SEQUENCE</scope>
    <source>
        <strain evidence="15">Zg-Y462</strain>
        <strain evidence="17">zg-Y462</strain>
    </source>
</reference>
<dbReference type="PROSITE" id="PS00178">
    <property type="entry name" value="AA_TRNA_LIGASE_I"/>
    <property type="match status" value="1"/>
</dbReference>
<dbReference type="GO" id="GO:0006420">
    <property type="term" value="P:arginyl-tRNA aminoacylation"/>
    <property type="evidence" value="ECO:0007669"/>
    <property type="project" value="UniProtKB-UniRule"/>
</dbReference>
<dbReference type="InterPro" id="IPR035684">
    <property type="entry name" value="ArgRS_core"/>
</dbReference>
<dbReference type="InterPro" id="IPR014729">
    <property type="entry name" value="Rossmann-like_a/b/a_fold"/>
</dbReference>
<evidence type="ECO:0000256" key="2">
    <source>
        <dbReference type="ARBA" id="ARBA00005594"/>
    </source>
</evidence>
<dbReference type="SMART" id="SM00836">
    <property type="entry name" value="DALR_1"/>
    <property type="match status" value="1"/>
</dbReference>
<dbReference type="InterPro" id="IPR008909">
    <property type="entry name" value="DALR_anticod-bd"/>
</dbReference>
<evidence type="ECO:0000259" key="13">
    <source>
        <dbReference type="SMART" id="SM00836"/>
    </source>
</evidence>
<dbReference type="SUPFAM" id="SSF52374">
    <property type="entry name" value="Nucleotidylyl transferase"/>
    <property type="match status" value="1"/>
</dbReference>
<sequence>MTPEELSSAVTACLQDAIDAGDFSIELPGEVRVERPKNRDHGDWATNIALQLSKQAGMNPRQFAEILKGRLEQIDGVAKVDIAGPGFLNITLDAGAAGELVKTIVDAGPAYGTSEILKGTRINLEFVSANPTGPIHLGGTRWAAVGDALARVFESQGADVTREYYFNDHGAQIDRFARSLLASAKGEPAPEDGYAGEYIVDIANRVLAAEPGIVDLPDDEAQERFRAVGVDFMFGDIKESLHNFGVDFDVFFHEDSLHEGGQVEKLLEQLKGSENLYEKDGAWWLNSSEFGDDKDRVVIKSDGNAAYIAGDIAYIQNKRERGFDLNVYMLGADHHGYVARLKAAAAALGHDPECVEVLIGQMVNLVRDGKPVRMSKRAGTVVTLEDLVDAVGVDAARYTLARFSADSNIDVDLDLLTKRSNENPVFYVQYAHARTHALARNAEAAGVDDSAFDASLLTHPTESALLAALGQYPGVVAQASAFREPHRVARHLEVIAGTYHRWYDACRIAPQGDEEITDTNRTRLWLNLAARQVLANGLDLLGVSAPERM</sequence>
<comment type="similarity">
    <text evidence="2 11 12">Belongs to the class-I aminoacyl-tRNA synthetase family.</text>
</comment>
<keyword evidence="17" id="KW-1185">Reference proteome</keyword>
<evidence type="ECO:0000256" key="10">
    <source>
        <dbReference type="ARBA" id="ARBA00049339"/>
    </source>
</evidence>
<dbReference type="SUPFAM" id="SSF55190">
    <property type="entry name" value="Arginyl-tRNA synthetase (ArgRS), N-terminal 'additional' domain"/>
    <property type="match status" value="1"/>
</dbReference>
<comment type="subunit">
    <text evidence="3 11">Monomer.</text>
</comment>
<dbReference type="PANTHER" id="PTHR11956:SF5">
    <property type="entry name" value="ARGININE--TRNA LIGASE, CYTOPLASMIC"/>
    <property type="match status" value="1"/>
</dbReference>
<dbReference type="CDD" id="cd00671">
    <property type="entry name" value="ArgRS_core"/>
    <property type="match status" value="1"/>
</dbReference>
<evidence type="ECO:0000256" key="9">
    <source>
        <dbReference type="ARBA" id="ARBA00023146"/>
    </source>
</evidence>
<organism evidence="15 18">
    <name type="scientific">Arthrobacter zhangbolii</name>
    <dbReference type="NCBI Taxonomy" id="2886936"/>
    <lineage>
        <taxon>Bacteria</taxon>
        <taxon>Bacillati</taxon>
        <taxon>Actinomycetota</taxon>
        <taxon>Actinomycetes</taxon>
        <taxon>Micrococcales</taxon>
        <taxon>Micrococcaceae</taxon>
        <taxon>Arthrobacter</taxon>
    </lineage>
</organism>
<protein>
    <recommendedName>
        <fullName evidence="11">Arginine--tRNA ligase</fullName>
        <ecNumber evidence="11">6.1.1.19</ecNumber>
    </recommendedName>
    <alternativeName>
        <fullName evidence="11">Arginyl-tRNA synthetase</fullName>
        <shortName evidence="11">ArgRS</shortName>
    </alternativeName>
</protein>
<dbReference type="FunFam" id="1.10.730.10:FF:000008">
    <property type="entry name" value="Arginine--tRNA ligase"/>
    <property type="match status" value="1"/>
</dbReference>
<dbReference type="GO" id="GO:0004814">
    <property type="term" value="F:arginine-tRNA ligase activity"/>
    <property type="evidence" value="ECO:0007669"/>
    <property type="project" value="UniProtKB-UniRule"/>
</dbReference>
<dbReference type="GO" id="GO:0005524">
    <property type="term" value="F:ATP binding"/>
    <property type="evidence" value="ECO:0007669"/>
    <property type="project" value="UniProtKB-UniRule"/>
</dbReference>
<keyword evidence="6 11" id="KW-0547">Nucleotide-binding</keyword>
<dbReference type="GO" id="GO:0005737">
    <property type="term" value="C:cytoplasm"/>
    <property type="evidence" value="ECO:0007669"/>
    <property type="project" value="UniProtKB-SubCell"/>
</dbReference>
<evidence type="ECO:0000256" key="5">
    <source>
        <dbReference type="ARBA" id="ARBA00022598"/>
    </source>
</evidence>
<dbReference type="Gene3D" id="1.10.730.10">
    <property type="entry name" value="Isoleucyl-tRNA Synthetase, Domain 1"/>
    <property type="match status" value="1"/>
</dbReference>
<evidence type="ECO:0000313" key="18">
    <source>
        <dbReference type="Proteomes" id="UP001155145"/>
    </source>
</evidence>
<name>A0A9X1MAM0_9MICC</name>
<feature type="short sequence motif" description="'HIGH' region" evidence="11">
    <location>
        <begin position="129"/>
        <end position="139"/>
    </location>
</feature>
<dbReference type="EC" id="6.1.1.19" evidence="11"/>
<dbReference type="SUPFAM" id="SSF47323">
    <property type="entry name" value="Anticodon-binding domain of a subclass of class I aminoacyl-tRNA synthetases"/>
    <property type="match status" value="1"/>
</dbReference>
<dbReference type="Proteomes" id="UP000829758">
    <property type="component" value="Chromosome"/>
</dbReference>
<evidence type="ECO:0000256" key="12">
    <source>
        <dbReference type="RuleBase" id="RU363038"/>
    </source>
</evidence>
<evidence type="ECO:0000256" key="1">
    <source>
        <dbReference type="ARBA" id="ARBA00004496"/>
    </source>
</evidence>
<gene>
    <name evidence="11 15" type="primary">argS</name>
    <name evidence="15" type="ORF">LJ755_13940</name>
    <name evidence="16" type="ORF">MUK71_11210</name>
</gene>
<proteinExistence type="inferred from homology"/>
<dbReference type="Pfam" id="PF00750">
    <property type="entry name" value="tRNA-synt_1d"/>
    <property type="match status" value="2"/>
</dbReference>
<evidence type="ECO:0000256" key="3">
    <source>
        <dbReference type="ARBA" id="ARBA00011245"/>
    </source>
</evidence>